<dbReference type="EMBL" id="CP022358">
    <property type="protein sequence ID" value="ASK68697.1"/>
    <property type="molecule type" value="Genomic_DNA"/>
</dbReference>
<dbReference type="AlphaFoldDB" id="A0A220UKI6"/>
<dbReference type="KEGG" id="sbj:CF168_07265"/>
<organism evidence="1 2">
    <name type="scientific">Shewanella bicestrii</name>
    <dbReference type="NCBI Taxonomy" id="2018305"/>
    <lineage>
        <taxon>Bacteria</taxon>
        <taxon>Pseudomonadati</taxon>
        <taxon>Pseudomonadota</taxon>
        <taxon>Gammaproteobacteria</taxon>
        <taxon>Alteromonadales</taxon>
        <taxon>Shewanellaceae</taxon>
        <taxon>Shewanella</taxon>
    </lineage>
</organism>
<evidence type="ECO:0000313" key="1">
    <source>
        <dbReference type="EMBL" id="ASK68697.1"/>
    </source>
</evidence>
<accession>A0A220UKI6</accession>
<gene>
    <name evidence="1" type="ORF">CF168_07265</name>
</gene>
<dbReference type="Proteomes" id="UP000198367">
    <property type="component" value="Chromosome"/>
</dbReference>
<reference evidence="1 2" key="1">
    <citation type="submission" date="2017-07" db="EMBL/GenBank/DDBJ databases">
        <title>Phenotypical and genomic characterization of a clinical isolate of Shewanella bicestrii sp. nov. producing an extended-spectrum beta-lactamase and a new oxacillinase variant.</title>
        <authorList>
            <person name="Jousset A.B."/>
            <person name="Bonnin R.A."/>
            <person name="Girlich D."/>
            <person name="Dabos L."/>
            <person name="Potron A."/>
            <person name="Dortet L."/>
            <person name="Glaser P."/>
            <person name="Naas T."/>
        </authorList>
    </citation>
    <scope>NUCLEOTIDE SEQUENCE [LARGE SCALE GENOMIC DNA]</scope>
    <source>
        <strain evidence="1 2">JAB-1</strain>
    </source>
</reference>
<dbReference type="RefSeq" id="WP_089067459.1">
    <property type="nucleotide sequence ID" value="NZ_CP022358.1"/>
</dbReference>
<protein>
    <submittedName>
        <fullName evidence="1">PD-(D/E)XK nuclease superfamily protein</fullName>
    </submittedName>
</protein>
<evidence type="ECO:0000313" key="2">
    <source>
        <dbReference type="Proteomes" id="UP000198367"/>
    </source>
</evidence>
<sequence>MEQLNTYLNVMERDVDLLILEELLVSESFTNWFVSEATRRPSPIRIIGAWHSVSDALLGESDLIVKFEAETGLSEAILIENKIDAAAQTEQGHRYKMRGEKGITQGEWAKFTTCLFAPQSYIDRNSEPYDVELSYEQVVTFFQAQADVRSQYRATFLQEAIKKNRRGYQSVVCPRMTDFATAYLDFVARNHPELNPEVAKPRAAGHDWIHFYPIPNQRNIVIVHQIRGQRIKVIYHGQLNRYDEIADKFADVVDLSLAVKPSGKSVTVSTEAPFIDLANSTFEQVKGQIQLTLNSALAIKNYLIQ</sequence>
<name>A0A220UKI6_9GAMM</name>
<keyword evidence="2" id="KW-1185">Reference proteome</keyword>
<proteinExistence type="predicted"/>